<reference evidence="1 2" key="1">
    <citation type="journal article" date="2018" name="Nat. Biotechnol.">
        <title>A standardized bacterial taxonomy based on genome phylogeny substantially revises the tree of life.</title>
        <authorList>
            <person name="Parks D.H."/>
            <person name="Chuvochina M."/>
            <person name="Waite D.W."/>
            <person name="Rinke C."/>
            <person name="Skarshewski A."/>
            <person name="Chaumeil P.A."/>
            <person name="Hugenholtz P."/>
        </authorList>
    </citation>
    <scope>NUCLEOTIDE SEQUENCE [LARGE SCALE GENOMIC DNA]</scope>
    <source>
        <strain evidence="1">UBA8844</strain>
    </source>
</reference>
<sequence>MAKIGSLYLPFGGSALDPALQATSTAPTSATEDAGNLVIESLAGNVKAGVESVATFDWTESSITVHVPVASGTSPSAMYIFAATSTLLGPCINYQGSRPSAGAINASTGSYGNSALGTAGRPWARIAHAAGTLTWSQSADGVTWSVFHSVAASGFGSLAAVKLRIMTENASVLTFRIAQIGLPPAGPSTASTDYYRRQLGGLTE</sequence>
<gene>
    <name evidence="1" type="ORF">DGD08_08490</name>
</gene>
<name>A0A3D4V7X5_9BACT</name>
<evidence type="ECO:0000313" key="1">
    <source>
        <dbReference type="EMBL" id="HCT57236.1"/>
    </source>
</evidence>
<dbReference type="EMBL" id="DPIY01000007">
    <property type="protein sequence ID" value="HCT57236.1"/>
    <property type="molecule type" value="Genomic_DNA"/>
</dbReference>
<protein>
    <submittedName>
        <fullName evidence="1">Uncharacterized protein</fullName>
    </submittedName>
</protein>
<organism evidence="1 2">
    <name type="scientific">Gemmatimonas aurantiaca</name>
    <dbReference type="NCBI Taxonomy" id="173480"/>
    <lineage>
        <taxon>Bacteria</taxon>
        <taxon>Pseudomonadati</taxon>
        <taxon>Gemmatimonadota</taxon>
        <taxon>Gemmatimonadia</taxon>
        <taxon>Gemmatimonadales</taxon>
        <taxon>Gemmatimonadaceae</taxon>
        <taxon>Gemmatimonas</taxon>
    </lineage>
</organism>
<dbReference type="AlphaFoldDB" id="A0A3D4V7X5"/>
<evidence type="ECO:0000313" key="2">
    <source>
        <dbReference type="Proteomes" id="UP000264071"/>
    </source>
</evidence>
<proteinExistence type="predicted"/>
<comment type="caution">
    <text evidence="1">The sequence shown here is derived from an EMBL/GenBank/DDBJ whole genome shotgun (WGS) entry which is preliminary data.</text>
</comment>
<dbReference type="Proteomes" id="UP000264071">
    <property type="component" value="Unassembled WGS sequence"/>
</dbReference>
<accession>A0A3D4V7X5</accession>